<dbReference type="GO" id="GO:0006144">
    <property type="term" value="P:purine nucleobase metabolic process"/>
    <property type="evidence" value="ECO:0007669"/>
    <property type="project" value="UniProtKB-KW"/>
</dbReference>
<evidence type="ECO:0000256" key="3">
    <source>
        <dbReference type="ARBA" id="ARBA00023239"/>
    </source>
</evidence>
<keyword evidence="3" id="KW-0456">Lyase</keyword>
<dbReference type="InterPro" id="IPR011051">
    <property type="entry name" value="RmlC_Cupin_sf"/>
</dbReference>
<protein>
    <recommendedName>
        <fullName evidence="8">Ureidoglycolate hydrolase</fullName>
    </recommendedName>
</protein>
<dbReference type="GO" id="GO:0000256">
    <property type="term" value="P:allantoin catabolic process"/>
    <property type="evidence" value="ECO:0007669"/>
    <property type="project" value="InterPro"/>
</dbReference>
<keyword evidence="2" id="KW-0659">Purine metabolism</keyword>
<accession>A0AAE0DR93</accession>
<feature type="region of interest" description="Disordered" evidence="5">
    <location>
        <begin position="32"/>
        <end position="54"/>
    </location>
</feature>
<evidence type="ECO:0000313" key="7">
    <source>
        <dbReference type="Proteomes" id="UP001276659"/>
    </source>
</evidence>
<dbReference type="InterPro" id="IPR047233">
    <property type="entry name" value="UAH_cupin"/>
</dbReference>
<name>A0AAE0DR93_9LECA</name>
<evidence type="ECO:0008006" key="8">
    <source>
        <dbReference type="Google" id="ProtNLM"/>
    </source>
</evidence>
<dbReference type="GO" id="GO:0004848">
    <property type="term" value="F:ureidoglycolate hydrolase activity"/>
    <property type="evidence" value="ECO:0007669"/>
    <property type="project" value="InterPro"/>
</dbReference>
<organism evidence="6 7">
    <name type="scientific">Lepraria neglecta</name>
    <dbReference type="NCBI Taxonomy" id="209136"/>
    <lineage>
        <taxon>Eukaryota</taxon>
        <taxon>Fungi</taxon>
        <taxon>Dikarya</taxon>
        <taxon>Ascomycota</taxon>
        <taxon>Pezizomycotina</taxon>
        <taxon>Lecanoromycetes</taxon>
        <taxon>OSLEUM clade</taxon>
        <taxon>Lecanoromycetidae</taxon>
        <taxon>Lecanorales</taxon>
        <taxon>Lecanorineae</taxon>
        <taxon>Stereocaulaceae</taxon>
        <taxon>Lepraria</taxon>
    </lineage>
</organism>
<sequence length="234" mass="24840">MTPPIPPRSISIHATPLTPEAFPPFGTVITSPLSPSTTTLPSTPPLGSAPANQGTALKYTNISPLTSTYRLAPSGAPAHPTMSMFTCFPRQLRPSKGGQLFDVRVLERHPYTTQTFVPLSTSSNTKTKSLIIVAPTLDSPSPPATSSGTPYFPQAKQGGPPDLDNMKAFVAEPGMGVTYGVGTWHAPMVVIGDGRVDFVVTQWVSGRGGEDCQEVEIQEGVEVVVSEEKVRARL</sequence>
<feature type="compositionally biased region" description="Low complexity" evidence="5">
    <location>
        <begin position="32"/>
        <end position="48"/>
    </location>
</feature>
<comment type="catalytic activity">
    <reaction evidence="4">
        <text>(S)-ureidoglycolate = urea + glyoxylate</text>
        <dbReference type="Rhea" id="RHEA:11304"/>
        <dbReference type="ChEBI" id="CHEBI:16199"/>
        <dbReference type="ChEBI" id="CHEBI:36655"/>
        <dbReference type="ChEBI" id="CHEBI:57296"/>
        <dbReference type="EC" id="4.3.2.3"/>
    </reaction>
</comment>
<evidence type="ECO:0000256" key="5">
    <source>
        <dbReference type="SAM" id="MobiDB-lite"/>
    </source>
</evidence>
<dbReference type="CDD" id="cd20298">
    <property type="entry name" value="cupin_UAH"/>
    <property type="match status" value="1"/>
</dbReference>
<dbReference type="PANTHER" id="PTHR21221">
    <property type="entry name" value="UREIDOGLYCOLATE HYDROLASE"/>
    <property type="match status" value="1"/>
</dbReference>
<dbReference type="GO" id="GO:0050385">
    <property type="term" value="F:ureidoglycolate lyase activity"/>
    <property type="evidence" value="ECO:0007669"/>
    <property type="project" value="UniProtKB-EC"/>
</dbReference>
<comment type="caution">
    <text evidence="6">The sequence shown here is derived from an EMBL/GenBank/DDBJ whole genome shotgun (WGS) entry which is preliminary data.</text>
</comment>
<keyword evidence="7" id="KW-1185">Reference proteome</keyword>
<dbReference type="PANTHER" id="PTHR21221:SF1">
    <property type="entry name" value="UREIDOGLYCOLATE LYASE"/>
    <property type="match status" value="1"/>
</dbReference>
<comment type="subunit">
    <text evidence="1">Homodimer.</text>
</comment>
<proteinExistence type="predicted"/>
<dbReference type="EMBL" id="JASNWA010000003">
    <property type="protein sequence ID" value="KAK3178108.1"/>
    <property type="molecule type" value="Genomic_DNA"/>
</dbReference>
<reference evidence="6" key="1">
    <citation type="submission" date="2022-11" db="EMBL/GenBank/DDBJ databases">
        <title>Chromosomal genome sequence assembly and mating type (MAT) locus characterization of the leprose asexual lichenized fungus Lepraria neglecta (Nyl.) Erichsen.</title>
        <authorList>
            <person name="Allen J.L."/>
            <person name="Pfeffer B."/>
        </authorList>
    </citation>
    <scope>NUCLEOTIDE SEQUENCE</scope>
    <source>
        <strain evidence="6">Allen 5258</strain>
    </source>
</reference>
<gene>
    <name evidence="6" type="ORF">OEA41_000241</name>
</gene>
<dbReference type="Gene3D" id="2.60.120.480">
    <property type="entry name" value="Ureidoglycolate hydrolase"/>
    <property type="match status" value="1"/>
</dbReference>
<dbReference type="AlphaFoldDB" id="A0AAE0DR93"/>
<evidence type="ECO:0000313" key="6">
    <source>
        <dbReference type="EMBL" id="KAK3178108.1"/>
    </source>
</evidence>
<evidence type="ECO:0000256" key="1">
    <source>
        <dbReference type="ARBA" id="ARBA00011738"/>
    </source>
</evidence>
<dbReference type="InterPro" id="IPR007247">
    <property type="entry name" value="Ureidogly_lyase"/>
</dbReference>
<dbReference type="Proteomes" id="UP001276659">
    <property type="component" value="Unassembled WGS sequence"/>
</dbReference>
<dbReference type="Pfam" id="PF04115">
    <property type="entry name" value="Ureidogly_lyase"/>
    <property type="match status" value="1"/>
</dbReference>
<dbReference type="InterPro" id="IPR024060">
    <property type="entry name" value="Ureidoglycolate_lyase_dom_sf"/>
</dbReference>
<evidence type="ECO:0000256" key="2">
    <source>
        <dbReference type="ARBA" id="ARBA00022631"/>
    </source>
</evidence>
<dbReference type="SUPFAM" id="SSF51182">
    <property type="entry name" value="RmlC-like cupins"/>
    <property type="match status" value="1"/>
</dbReference>
<evidence type="ECO:0000256" key="4">
    <source>
        <dbReference type="ARBA" id="ARBA00047684"/>
    </source>
</evidence>